<reference evidence="1 2" key="1">
    <citation type="submission" date="2019-02" db="EMBL/GenBank/DDBJ databases">
        <title>Genomic Encyclopedia of Type Strains, Phase IV (KMG-IV): sequencing the most valuable type-strain genomes for metagenomic binning, comparative biology and taxonomic classification.</title>
        <authorList>
            <person name="Goeker M."/>
        </authorList>
    </citation>
    <scope>NUCLEOTIDE SEQUENCE [LARGE SCALE GENOMIC DNA]</scope>
    <source>
        <strain evidence="1 2">DSM 43045</strain>
    </source>
</reference>
<dbReference type="Gene3D" id="3.40.50.300">
    <property type="entry name" value="P-loop containing nucleotide triphosphate hydrolases"/>
    <property type="match status" value="1"/>
</dbReference>
<accession>A0A4V2EZD2</accession>
<sequence length="219" mass="23727">MIGTTPARDPDGEPTAAAVRVALAAARGIRAPLVLLDGPSGAGKSTLADALRANWPGATPVLVRLDDAYPGWHGLERAGDALARTLVHRRRRGAIGGWRRWDWAGDRPGALERVRPGRALIIEGCGAFAAGASAPDAVRIWIDAPDAVRRRRALDRDDGAYDPFWDLWERQWRRYVHRTSPERRAAVRLRAAPDGRVEPEPVAGAAPVHAPIPRANVVP</sequence>
<dbReference type="SUPFAM" id="SSF52540">
    <property type="entry name" value="P-loop containing nucleoside triphosphate hydrolases"/>
    <property type="match status" value="1"/>
</dbReference>
<dbReference type="GO" id="GO:0016301">
    <property type="term" value="F:kinase activity"/>
    <property type="evidence" value="ECO:0007669"/>
    <property type="project" value="UniProtKB-KW"/>
</dbReference>
<dbReference type="EMBL" id="SGWY01000002">
    <property type="protein sequence ID" value="RZS66080.1"/>
    <property type="molecule type" value="Genomic_DNA"/>
</dbReference>
<keyword evidence="1" id="KW-0418">Kinase</keyword>
<evidence type="ECO:0000313" key="2">
    <source>
        <dbReference type="Proteomes" id="UP000293289"/>
    </source>
</evidence>
<keyword evidence="1" id="KW-0808">Transferase</keyword>
<comment type="caution">
    <text evidence="1">The sequence shown here is derived from an EMBL/GenBank/DDBJ whole genome shotgun (WGS) entry which is preliminary data.</text>
</comment>
<proteinExistence type="predicted"/>
<keyword evidence="2" id="KW-1185">Reference proteome</keyword>
<dbReference type="Pfam" id="PF13238">
    <property type="entry name" value="AAA_18"/>
    <property type="match status" value="1"/>
</dbReference>
<dbReference type="Proteomes" id="UP000293289">
    <property type="component" value="Unassembled WGS sequence"/>
</dbReference>
<dbReference type="RefSeq" id="WP_130352704.1">
    <property type="nucleotide sequence ID" value="NZ_SGWY01000002.1"/>
</dbReference>
<protein>
    <submittedName>
        <fullName evidence="1">Uridine kinase</fullName>
    </submittedName>
</protein>
<dbReference type="NCBIfam" id="NF005115">
    <property type="entry name" value="PRK06547.1"/>
    <property type="match status" value="1"/>
</dbReference>
<dbReference type="AlphaFoldDB" id="A0A4V2EZD2"/>
<evidence type="ECO:0000313" key="1">
    <source>
        <dbReference type="EMBL" id="RZS66080.1"/>
    </source>
</evidence>
<name>A0A4V2EZD2_9MICO</name>
<gene>
    <name evidence="1" type="ORF">EV187_1791</name>
</gene>
<dbReference type="OrthoDB" id="3237545at2"/>
<organism evidence="1 2">
    <name type="scientific">Agromyces ramosus</name>
    <dbReference type="NCBI Taxonomy" id="33879"/>
    <lineage>
        <taxon>Bacteria</taxon>
        <taxon>Bacillati</taxon>
        <taxon>Actinomycetota</taxon>
        <taxon>Actinomycetes</taxon>
        <taxon>Micrococcales</taxon>
        <taxon>Microbacteriaceae</taxon>
        <taxon>Agromyces</taxon>
    </lineage>
</organism>
<dbReference type="InterPro" id="IPR027417">
    <property type="entry name" value="P-loop_NTPase"/>
</dbReference>